<evidence type="ECO:0000313" key="3">
    <source>
        <dbReference type="EMBL" id="GEL03118.1"/>
    </source>
</evidence>
<dbReference type="SUPFAM" id="SSF103025">
    <property type="entry name" value="Folate-binding domain"/>
    <property type="match status" value="1"/>
</dbReference>
<reference evidence="3 4" key="1">
    <citation type="submission" date="2019-07" db="EMBL/GenBank/DDBJ databases">
        <title>Whole genome shotgun sequence of Swaminathania salitolerans NBRC 104436.</title>
        <authorList>
            <person name="Hosoyama A."/>
            <person name="Uohara A."/>
            <person name="Ohji S."/>
            <person name="Ichikawa N."/>
        </authorList>
    </citation>
    <scope>NUCLEOTIDE SEQUENCE [LARGE SCALE GENOMIC DNA]</scope>
    <source>
        <strain evidence="3 4">NBRC 104436</strain>
    </source>
</reference>
<dbReference type="AlphaFoldDB" id="A0A511BYM6"/>
<evidence type="ECO:0000256" key="1">
    <source>
        <dbReference type="ARBA" id="ARBA00022946"/>
    </source>
</evidence>
<comment type="caution">
    <text evidence="3">The sequence shown here is derived from an EMBL/GenBank/DDBJ whole genome shotgun (WGS) entry which is preliminary data.</text>
</comment>
<dbReference type="EMBL" id="BJVC01000006">
    <property type="protein sequence ID" value="GEL03118.1"/>
    <property type="molecule type" value="Genomic_DNA"/>
</dbReference>
<name>A0A511BYM6_9PROT</name>
<dbReference type="Gene3D" id="3.30.1360.120">
    <property type="entry name" value="Probable tRNA modification gtpase trme, domain 1"/>
    <property type="match status" value="2"/>
</dbReference>
<dbReference type="Pfam" id="PF25455">
    <property type="entry name" value="Beta-barrel_CAF17_C"/>
    <property type="match status" value="1"/>
</dbReference>
<dbReference type="InterPro" id="IPR045179">
    <property type="entry name" value="YgfZ/GcvT"/>
</dbReference>
<protein>
    <submittedName>
        <fullName evidence="3">Glycine cleavage system protein T</fullName>
    </submittedName>
</protein>
<dbReference type="NCBIfam" id="TIGR03317">
    <property type="entry name" value="ygfZ_signature"/>
    <property type="match status" value="1"/>
</dbReference>
<dbReference type="OrthoDB" id="9796287at2"/>
<sequence>MARAWLVDRKVISLSGGDRVGFLQGLVSNDVTCADRTRLVWAALLTPQGRYLSDFFIWHEEDRLLLDVPAPHAETLCRRLARFRLRADIRIDMTDEIVEACWGETAQDDGRRDPRLDAAGTRRILPQDAVTEAEDGLSAYHAHRIALGLPSPDDCESEKTLLLEANFDWLNGISWKKGCYMGQELTARTHYRGLVKKRLVPLCADGPLPAPGTLLMDGSREIGMVRTSSGQRGLAFLRREYWDRSVACGDIILTPDLPDWFHHEASGDGSGDPAP</sequence>
<proteinExistence type="predicted"/>
<dbReference type="GO" id="GO:0016226">
    <property type="term" value="P:iron-sulfur cluster assembly"/>
    <property type="evidence" value="ECO:0007669"/>
    <property type="project" value="TreeGrafter"/>
</dbReference>
<dbReference type="Proteomes" id="UP000321405">
    <property type="component" value="Unassembled WGS sequence"/>
</dbReference>
<dbReference type="InterPro" id="IPR027266">
    <property type="entry name" value="TrmE/GcvT-like"/>
</dbReference>
<dbReference type="PANTHER" id="PTHR22602">
    <property type="entry name" value="TRANSFERASE CAF17, MITOCHONDRIAL-RELATED"/>
    <property type="match status" value="1"/>
</dbReference>
<dbReference type="InterPro" id="IPR057460">
    <property type="entry name" value="CAF17_C"/>
</dbReference>
<feature type="domain" description="CAF17 C-terminal" evidence="2">
    <location>
        <begin position="196"/>
        <end position="262"/>
    </location>
</feature>
<gene>
    <name evidence="3" type="ORF">SSA02_22810</name>
</gene>
<evidence type="ECO:0000313" key="4">
    <source>
        <dbReference type="Proteomes" id="UP000321405"/>
    </source>
</evidence>
<accession>A0A511BYM6</accession>
<dbReference type="PANTHER" id="PTHR22602:SF0">
    <property type="entry name" value="TRANSFERASE CAF17, MITOCHONDRIAL-RELATED"/>
    <property type="match status" value="1"/>
</dbReference>
<keyword evidence="4" id="KW-1185">Reference proteome</keyword>
<evidence type="ECO:0000259" key="2">
    <source>
        <dbReference type="Pfam" id="PF25455"/>
    </source>
</evidence>
<keyword evidence="1" id="KW-0809">Transit peptide</keyword>
<organism evidence="3 4">
    <name type="scientific">Swaminathania salitolerans</name>
    <dbReference type="NCBI Taxonomy" id="182838"/>
    <lineage>
        <taxon>Bacteria</taxon>
        <taxon>Pseudomonadati</taxon>
        <taxon>Pseudomonadota</taxon>
        <taxon>Alphaproteobacteria</taxon>
        <taxon>Acetobacterales</taxon>
        <taxon>Acetobacteraceae</taxon>
        <taxon>Swaminathania</taxon>
    </lineage>
</organism>
<dbReference type="InterPro" id="IPR017703">
    <property type="entry name" value="YgfZ/GCV_T_CS"/>
</dbReference>